<reference evidence="1" key="1">
    <citation type="submission" date="2018-05" db="EMBL/GenBank/DDBJ databases">
        <authorList>
            <person name="Lanie J.A."/>
            <person name="Ng W.-L."/>
            <person name="Kazmierczak K.M."/>
            <person name="Andrzejewski T.M."/>
            <person name="Davidsen T.M."/>
            <person name="Wayne K.J."/>
            <person name="Tettelin H."/>
            <person name="Glass J.I."/>
            <person name="Rusch D."/>
            <person name="Podicherti R."/>
            <person name="Tsui H.-C.T."/>
            <person name="Winkler M.E."/>
        </authorList>
    </citation>
    <scope>NUCLEOTIDE SEQUENCE</scope>
</reference>
<dbReference type="EMBL" id="UINC01019861">
    <property type="protein sequence ID" value="SVA83965.1"/>
    <property type="molecule type" value="Genomic_DNA"/>
</dbReference>
<dbReference type="Pfam" id="PF13432">
    <property type="entry name" value="TPR_16"/>
    <property type="match status" value="1"/>
</dbReference>
<name>A0A381Z3V6_9ZZZZ</name>
<dbReference type="InterPro" id="IPR019734">
    <property type="entry name" value="TPR_rpt"/>
</dbReference>
<feature type="non-terminal residue" evidence="1">
    <location>
        <position position="1"/>
    </location>
</feature>
<proteinExistence type="predicted"/>
<dbReference type="SMART" id="SM00028">
    <property type="entry name" value="TPR"/>
    <property type="match status" value="3"/>
</dbReference>
<dbReference type="SUPFAM" id="SSF48452">
    <property type="entry name" value="TPR-like"/>
    <property type="match status" value="1"/>
</dbReference>
<dbReference type="InterPro" id="IPR011990">
    <property type="entry name" value="TPR-like_helical_dom_sf"/>
</dbReference>
<gene>
    <name evidence="1" type="ORF">METZ01_LOCUS136819</name>
</gene>
<accession>A0A381Z3V6</accession>
<evidence type="ECO:0000313" key="1">
    <source>
        <dbReference type="EMBL" id="SVA83965.1"/>
    </source>
</evidence>
<dbReference type="Gene3D" id="1.25.40.10">
    <property type="entry name" value="Tetratricopeptide repeat domain"/>
    <property type="match status" value="2"/>
</dbReference>
<protein>
    <submittedName>
        <fullName evidence="1">Uncharacterized protein</fullName>
    </submittedName>
</protein>
<dbReference type="AlphaFoldDB" id="A0A381Z3V6"/>
<organism evidence="1">
    <name type="scientific">marine metagenome</name>
    <dbReference type="NCBI Taxonomy" id="408172"/>
    <lineage>
        <taxon>unclassified sequences</taxon>
        <taxon>metagenomes</taxon>
        <taxon>ecological metagenomes</taxon>
    </lineage>
</organism>
<sequence length="302" mass="34515">IDKVLDASPNHIQALSLKGKILCSRGEKVLAANIQKKVLKLGPENISVLFDLATTYEQAGQIEDEIILLKKIHRDNPKAVRPLIRLRDAFLKQQDWKNVLIAQDKILPLIRGNKKEWDEEVKNKSRFLFARGKQNWEQDKRDPAISDFKQALKAWNKNSDAHLFLGDIYLETGKPKIALKKWFAGFEETCNIACLIRAQKVYLEMEDPQALIEIYKKAIDSNQPQASYKYVLLLVVLYLEHKQVEKAKNTLEENQAENELLGSLLLDYANKPSNNGSDSESNFNLIREAVFQFPVSLGSNLQ</sequence>